<feature type="domain" description="AN1-type" evidence="7">
    <location>
        <begin position="4"/>
        <end position="52"/>
    </location>
</feature>
<dbReference type="InterPro" id="IPR035896">
    <property type="entry name" value="AN1-like_Znf"/>
</dbReference>
<dbReference type="InterPro" id="IPR000058">
    <property type="entry name" value="Znf_AN1"/>
</dbReference>
<evidence type="ECO:0000256" key="6">
    <source>
        <dbReference type="SAM" id="MobiDB-lite"/>
    </source>
</evidence>
<evidence type="ECO:0000256" key="5">
    <source>
        <dbReference type="PROSITE-ProRule" id="PRU00449"/>
    </source>
</evidence>
<keyword evidence="4" id="KW-0862">Zinc</keyword>
<protein>
    <submittedName>
        <fullName evidence="8">Zinc finger, AN1-type domain</fullName>
    </submittedName>
</protein>
<dbReference type="GO" id="GO:0005737">
    <property type="term" value="C:cytoplasm"/>
    <property type="evidence" value="ECO:0007669"/>
    <property type="project" value="TreeGrafter"/>
</dbReference>
<evidence type="ECO:0000256" key="1">
    <source>
        <dbReference type="ARBA" id="ARBA00022723"/>
    </source>
</evidence>
<evidence type="ECO:0000313" key="8">
    <source>
        <dbReference type="EMBL" id="KAJ2852660.1"/>
    </source>
</evidence>
<organism evidence="8 9">
    <name type="scientific">Coemansia brasiliensis</name>
    <dbReference type="NCBI Taxonomy" id="2650707"/>
    <lineage>
        <taxon>Eukaryota</taxon>
        <taxon>Fungi</taxon>
        <taxon>Fungi incertae sedis</taxon>
        <taxon>Zoopagomycota</taxon>
        <taxon>Kickxellomycotina</taxon>
        <taxon>Kickxellomycetes</taxon>
        <taxon>Kickxellales</taxon>
        <taxon>Kickxellaceae</taxon>
        <taxon>Coemansia</taxon>
    </lineage>
</organism>
<dbReference type="EMBL" id="JANBUW010000001">
    <property type="protein sequence ID" value="KAJ2852660.1"/>
    <property type="molecule type" value="Genomic_DNA"/>
</dbReference>
<dbReference type="Gene3D" id="4.10.1110.10">
    <property type="entry name" value="AN1-like Zinc finger"/>
    <property type="match status" value="2"/>
</dbReference>
<evidence type="ECO:0000256" key="2">
    <source>
        <dbReference type="ARBA" id="ARBA00022737"/>
    </source>
</evidence>
<evidence type="ECO:0000313" key="9">
    <source>
        <dbReference type="Proteomes" id="UP001139887"/>
    </source>
</evidence>
<dbReference type="PANTHER" id="PTHR14677:SF40">
    <property type="entry name" value="CDC48-ASSOCIATED UBIQUITIN-LIKE_ZINC FINGER PROTEIN 1"/>
    <property type="match status" value="1"/>
</dbReference>
<dbReference type="Pfam" id="PF01428">
    <property type="entry name" value="zf-AN1"/>
    <property type="match status" value="2"/>
</dbReference>
<dbReference type="AlphaFoldDB" id="A0A9W8IJB3"/>
<proteinExistence type="predicted"/>
<comment type="caution">
    <text evidence="8">The sequence shown here is derived from an EMBL/GenBank/DDBJ whole genome shotgun (WGS) entry which is preliminary data.</text>
</comment>
<dbReference type="GO" id="GO:0008270">
    <property type="term" value="F:zinc ion binding"/>
    <property type="evidence" value="ECO:0007669"/>
    <property type="project" value="UniProtKB-KW"/>
</dbReference>
<evidence type="ECO:0000256" key="3">
    <source>
        <dbReference type="ARBA" id="ARBA00022771"/>
    </source>
</evidence>
<dbReference type="OrthoDB" id="431929at2759"/>
<keyword evidence="1" id="KW-0479">Metal-binding</keyword>
<dbReference type="SUPFAM" id="SSF118310">
    <property type="entry name" value="AN1-like Zinc finger"/>
    <property type="match status" value="2"/>
</dbReference>
<keyword evidence="3 5" id="KW-0863">Zinc-finger</keyword>
<dbReference type="PROSITE" id="PS51039">
    <property type="entry name" value="ZF_AN1"/>
    <property type="match status" value="1"/>
</dbReference>
<reference evidence="8" key="1">
    <citation type="submission" date="2022-07" db="EMBL/GenBank/DDBJ databases">
        <title>Phylogenomic reconstructions and comparative analyses of Kickxellomycotina fungi.</title>
        <authorList>
            <person name="Reynolds N.K."/>
            <person name="Stajich J.E."/>
            <person name="Barry K."/>
            <person name="Grigoriev I.V."/>
            <person name="Crous P."/>
            <person name="Smith M.E."/>
        </authorList>
    </citation>
    <scope>NUCLEOTIDE SEQUENCE</scope>
    <source>
        <strain evidence="8">NRRL 1566</strain>
    </source>
</reference>
<evidence type="ECO:0000256" key="4">
    <source>
        <dbReference type="ARBA" id="ARBA00022833"/>
    </source>
</evidence>
<dbReference type="Proteomes" id="UP001139887">
    <property type="component" value="Unassembled WGS sequence"/>
</dbReference>
<keyword evidence="9" id="KW-1185">Reference proteome</keyword>
<feature type="region of interest" description="Disordered" evidence="6">
    <location>
        <begin position="158"/>
        <end position="193"/>
    </location>
</feature>
<dbReference type="PANTHER" id="PTHR14677">
    <property type="entry name" value="ARSENITE INDUCUBLE RNA ASSOCIATED PROTEIN AIP-1-RELATED"/>
    <property type="match status" value="1"/>
</dbReference>
<keyword evidence="2" id="KW-0677">Repeat</keyword>
<sequence length="193" mass="21570">MEFPELGEQCNLKDCRALDFLPFTCQYCKKRFCDEHWKVDKHNCARKDLVVDRRVPSCPICEQVISMGPNEDPDVVVDRHISRGCPQKQPKAKQRTKVTECTFKRCTKKSLVIDVCPSCRQKFCITHLHADVHECSRRAASAPVNGRSNNDVLNIFGSKRTATASSTPGRGRPTPGTSSQAKPKSKDSGCICS</sequence>
<evidence type="ECO:0000259" key="7">
    <source>
        <dbReference type="PROSITE" id="PS51039"/>
    </source>
</evidence>
<name>A0A9W8IJB3_9FUNG</name>
<dbReference type="Pfam" id="PF25403">
    <property type="entry name" value="zf-C2H2_ZFAND2"/>
    <property type="match status" value="1"/>
</dbReference>
<accession>A0A9W8IJB3</accession>
<gene>
    <name evidence="8" type="primary">ZFAND2B</name>
    <name evidence="8" type="ORF">IWW36_000017</name>
</gene>
<dbReference type="InterPro" id="IPR057357">
    <property type="entry name" value="Znf-C2H2_ZFAND2A/B"/>
</dbReference>
<dbReference type="SMART" id="SM00154">
    <property type="entry name" value="ZnF_AN1"/>
    <property type="match status" value="2"/>
</dbReference>